<evidence type="ECO:0000256" key="3">
    <source>
        <dbReference type="ARBA" id="ARBA00022692"/>
    </source>
</evidence>
<feature type="transmembrane region" description="Helical" evidence="6">
    <location>
        <begin position="364"/>
        <end position="384"/>
    </location>
</feature>
<dbReference type="PIRSF" id="PIRSF006060">
    <property type="entry name" value="AA_transporter"/>
    <property type="match status" value="1"/>
</dbReference>
<evidence type="ECO:0000313" key="7">
    <source>
        <dbReference type="EMBL" id="KAB5589075.1"/>
    </source>
</evidence>
<organism evidence="7 8">
    <name type="scientific">Ceratobasidium theobromae</name>
    <dbReference type="NCBI Taxonomy" id="1582974"/>
    <lineage>
        <taxon>Eukaryota</taxon>
        <taxon>Fungi</taxon>
        <taxon>Dikarya</taxon>
        <taxon>Basidiomycota</taxon>
        <taxon>Agaricomycotina</taxon>
        <taxon>Agaricomycetes</taxon>
        <taxon>Cantharellales</taxon>
        <taxon>Ceratobasidiaceae</taxon>
        <taxon>Ceratobasidium</taxon>
    </lineage>
</organism>
<dbReference type="GO" id="GO:0022857">
    <property type="term" value="F:transmembrane transporter activity"/>
    <property type="evidence" value="ECO:0007669"/>
    <property type="project" value="InterPro"/>
</dbReference>
<dbReference type="Pfam" id="PF13520">
    <property type="entry name" value="AA_permease_2"/>
    <property type="match status" value="1"/>
</dbReference>
<feature type="transmembrane region" description="Helical" evidence="6">
    <location>
        <begin position="232"/>
        <end position="257"/>
    </location>
</feature>
<feature type="transmembrane region" description="Helical" evidence="6">
    <location>
        <begin position="119"/>
        <end position="140"/>
    </location>
</feature>
<dbReference type="GO" id="GO:0016020">
    <property type="term" value="C:membrane"/>
    <property type="evidence" value="ECO:0007669"/>
    <property type="project" value="UniProtKB-SubCell"/>
</dbReference>
<evidence type="ECO:0000256" key="2">
    <source>
        <dbReference type="ARBA" id="ARBA00022448"/>
    </source>
</evidence>
<evidence type="ECO:0008006" key="9">
    <source>
        <dbReference type="Google" id="ProtNLM"/>
    </source>
</evidence>
<feature type="transmembrane region" description="Helical" evidence="6">
    <location>
        <begin position="269"/>
        <end position="288"/>
    </location>
</feature>
<accession>A0A5N5QBF5</accession>
<feature type="transmembrane region" description="Helical" evidence="6">
    <location>
        <begin position="146"/>
        <end position="167"/>
    </location>
</feature>
<evidence type="ECO:0000256" key="5">
    <source>
        <dbReference type="ARBA" id="ARBA00023136"/>
    </source>
</evidence>
<sequence length="404" mass="43646">MRSIFFLGLIGGGPFALWTSSLIVFVFVTITAAVLRETCSAIPTVGSLYIWSAAAAGPKYGRFIAFITAWWVTLTAASAWMTFSAAASHAGATYILSILSIYGQDFPGGISDDNVKWRVVIWLVAELLLLVGLLICHLPLRRYPVIFTIAMGIILVDVLLNLTWFPVRVHMTYGFRSAKEALFSTFDGTGATPGWSWMLSFFALISSTAGFEASAHVAEETKNAKVVAARSVLISGFLSSLLQFTATILCLFCTPSIEELAKLTAPQPFVLVYLLALGRGGATFMAILSASSYTLARIRLCAVAASYGLIGLLRLTLTPGGFKSAYYPLGRLAKPFYLLTALFGALMAAVLISPLQFPVTRPNLNYAGIVFGAITIFGVIGWSITPERKWMHSKHISDTFAAVN</sequence>
<dbReference type="AlphaFoldDB" id="A0A5N5QBF5"/>
<proteinExistence type="predicted"/>
<evidence type="ECO:0000256" key="6">
    <source>
        <dbReference type="SAM" id="Phobius"/>
    </source>
</evidence>
<evidence type="ECO:0000256" key="4">
    <source>
        <dbReference type="ARBA" id="ARBA00022989"/>
    </source>
</evidence>
<feature type="transmembrane region" description="Helical" evidence="6">
    <location>
        <begin position="337"/>
        <end position="357"/>
    </location>
</feature>
<protein>
    <recommendedName>
        <fullName evidence="9">Amino acid permease</fullName>
    </recommendedName>
</protein>
<keyword evidence="2" id="KW-0813">Transport</keyword>
<comment type="subcellular location">
    <subcellularLocation>
        <location evidence="1">Membrane</location>
        <topology evidence="1">Multi-pass membrane protein</topology>
    </subcellularLocation>
</comment>
<gene>
    <name evidence="7" type="ORF">CTheo_7487</name>
</gene>
<dbReference type="PANTHER" id="PTHR45649:SF13">
    <property type="entry name" value="THIAMINE TRANSPORTER THI9"/>
    <property type="match status" value="1"/>
</dbReference>
<evidence type="ECO:0000256" key="1">
    <source>
        <dbReference type="ARBA" id="ARBA00004141"/>
    </source>
</evidence>
<dbReference type="EMBL" id="SSOP01000321">
    <property type="protein sequence ID" value="KAB5589075.1"/>
    <property type="molecule type" value="Genomic_DNA"/>
</dbReference>
<dbReference type="PANTHER" id="PTHR45649">
    <property type="entry name" value="AMINO-ACID PERMEASE BAT1"/>
    <property type="match status" value="1"/>
</dbReference>
<keyword evidence="3 6" id="KW-0812">Transmembrane</keyword>
<keyword evidence="5 6" id="KW-0472">Membrane</keyword>
<name>A0A5N5QBF5_9AGAM</name>
<comment type="caution">
    <text evidence="7">The sequence shown here is derived from an EMBL/GenBank/DDBJ whole genome shotgun (WGS) entry which is preliminary data.</text>
</comment>
<keyword evidence="4 6" id="KW-1133">Transmembrane helix</keyword>
<dbReference type="OrthoDB" id="10054429at2759"/>
<evidence type="ECO:0000313" key="8">
    <source>
        <dbReference type="Proteomes" id="UP000383932"/>
    </source>
</evidence>
<feature type="transmembrane region" description="Helical" evidence="6">
    <location>
        <begin position="15"/>
        <end position="36"/>
    </location>
</feature>
<reference evidence="7 8" key="1">
    <citation type="journal article" date="2019" name="Fungal Biol. Biotechnol.">
        <title>Draft genome sequence of fastidious pathogen Ceratobasidium theobromae, which causes vascular-streak dieback in Theobroma cacao.</title>
        <authorList>
            <person name="Ali S.S."/>
            <person name="Asman A."/>
            <person name="Shao J."/>
            <person name="Firmansyah A.P."/>
            <person name="Susilo A.W."/>
            <person name="Rosmana A."/>
            <person name="McMahon P."/>
            <person name="Junaid M."/>
            <person name="Guest D."/>
            <person name="Kheng T.Y."/>
            <person name="Meinhardt L.W."/>
            <person name="Bailey B.A."/>
        </authorList>
    </citation>
    <scope>NUCLEOTIDE SEQUENCE [LARGE SCALE GENOMIC DNA]</scope>
    <source>
        <strain evidence="7 8">CT2</strain>
    </source>
</reference>
<dbReference type="Proteomes" id="UP000383932">
    <property type="component" value="Unassembled WGS sequence"/>
</dbReference>
<feature type="transmembrane region" description="Helical" evidence="6">
    <location>
        <begin position="300"/>
        <end position="317"/>
    </location>
</feature>
<dbReference type="InterPro" id="IPR002293">
    <property type="entry name" value="AA/rel_permease1"/>
</dbReference>
<keyword evidence="8" id="KW-1185">Reference proteome</keyword>
<dbReference type="Gene3D" id="1.20.1740.10">
    <property type="entry name" value="Amino acid/polyamine transporter I"/>
    <property type="match status" value="1"/>
</dbReference>